<dbReference type="InterPro" id="IPR029063">
    <property type="entry name" value="SAM-dependent_MTases_sf"/>
</dbReference>
<dbReference type="RefSeq" id="WP_011143861.1">
    <property type="nucleotide sequence ID" value="NC_005125.1"/>
</dbReference>
<dbReference type="Pfam" id="PF06080">
    <property type="entry name" value="DUF938"/>
    <property type="match status" value="1"/>
</dbReference>
<dbReference type="STRING" id="251221.gene:10761390"/>
<gene>
    <name evidence="1" type="ordered locus">gll3873</name>
</gene>
<dbReference type="eggNOG" id="COG2813">
    <property type="taxonomic scope" value="Bacteria"/>
</dbReference>
<dbReference type="SUPFAM" id="SSF53335">
    <property type="entry name" value="S-adenosyl-L-methionine-dependent methyltransferases"/>
    <property type="match status" value="1"/>
</dbReference>
<organism evidence="1 2">
    <name type="scientific">Gloeobacter violaceus (strain ATCC 29082 / PCC 7421)</name>
    <dbReference type="NCBI Taxonomy" id="251221"/>
    <lineage>
        <taxon>Bacteria</taxon>
        <taxon>Bacillati</taxon>
        <taxon>Cyanobacteriota</taxon>
        <taxon>Cyanophyceae</taxon>
        <taxon>Gloeobacterales</taxon>
        <taxon>Gloeobacteraceae</taxon>
        <taxon>Gloeobacter</taxon>
    </lineage>
</organism>
<dbReference type="HOGENOM" id="CLU_067698_2_0_3"/>
<proteinExistence type="predicted"/>
<dbReference type="EMBL" id="BA000045">
    <property type="protein sequence ID" value="BAC91814.1"/>
    <property type="molecule type" value="Genomic_DNA"/>
</dbReference>
<dbReference type="PhylomeDB" id="Q7NEK6"/>
<reference evidence="1 2" key="2">
    <citation type="journal article" date="2003" name="DNA Res.">
        <title>Complete genome structure of Gloeobacter violaceus PCC 7421, a cyanobacterium that lacks thylakoids (supplement).</title>
        <authorList>
            <person name="Nakamura Y."/>
            <person name="Kaneko T."/>
            <person name="Sato S."/>
            <person name="Mimuro M."/>
            <person name="Miyashita H."/>
            <person name="Tsuchiya T."/>
            <person name="Sasamoto S."/>
            <person name="Watanabe A."/>
            <person name="Kawashima K."/>
            <person name="Kishida Y."/>
            <person name="Kiyokawa C."/>
            <person name="Kohara M."/>
            <person name="Matsumoto M."/>
            <person name="Matsuno A."/>
            <person name="Nakazaki N."/>
            <person name="Shimpo S."/>
            <person name="Takeuchi C."/>
            <person name="Yamada M."/>
            <person name="Tabata S."/>
        </authorList>
    </citation>
    <scope>NUCLEOTIDE SEQUENCE [LARGE SCALE GENOMIC DNA]</scope>
    <source>
        <strain evidence="2">ATCC 29082 / PCC 7421</strain>
    </source>
</reference>
<protein>
    <submittedName>
        <fullName evidence="1">Gll3873 protein</fullName>
    </submittedName>
</protein>
<dbReference type="AlphaFoldDB" id="Q7NEK6"/>
<dbReference type="Gene3D" id="3.40.50.150">
    <property type="entry name" value="Vaccinia Virus protein VP39"/>
    <property type="match status" value="1"/>
</dbReference>
<reference evidence="1 2" key="1">
    <citation type="journal article" date="2003" name="DNA Res.">
        <title>Complete genome structure of Gloeobacter violaceus PCC 7421, a cyanobacterium that lacks thylakoids.</title>
        <authorList>
            <person name="Nakamura Y."/>
            <person name="Kaneko T."/>
            <person name="Sato S."/>
            <person name="Mimuro M."/>
            <person name="Miyashita H."/>
            <person name="Tsuchiya T."/>
            <person name="Sasamoto S."/>
            <person name="Watanabe A."/>
            <person name="Kawashima K."/>
            <person name="Kishida Y."/>
            <person name="Kiyokawa C."/>
            <person name="Kohara M."/>
            <person name="Matsumoto M."/>
            <person name="Matsuno A."/>
            <person name="Nakazaki N."/>
            <person name="Shimpo S."/>
            <person name="Takeuchi C."/>
            <person name="Yamada M."/>
            <person name="Tabata S."/>
        </authorList>
    </citation>
    <scope>NUCLEOTIDE SEQUENCE [LARGE SCALE GENOMIC DNA]</scope>
    <source>
        <strain evidence="2">ATCC 29082 / PCC 7421</strain>
    </source>
</reference>
<name>Q7NEK6_GLOVI</name>
<dbReference type="PANTHER" id="PTHR20974:SF0">
    <property type="entry name" value="UPF0585 PROTEIN CG18661"/>
    <property type="match status" value="1"/>
</dbReference>
<evidence type="ECO:0000313" key="1">
    <source>
        <dbReference type="EMBL" id="BAC91814.1"/>
    </source>
</evidence>
<dbReference type="OrthoDB" id="450870at2"/>
<dbReference type="PATRIC" id="fig|251221.4.peg.3908"/>
<dbReference type="KEGG" id="gvi:gll3873"/>
<dbReference type="Proteomes" id="UP000000557">
    <property type="component" value="Chromosome"/>
</dbReference>
<dbReference type="InParanoid" id="Q7NEK6"/>
<dbReference type="PANTHER" id="PTHR20974">
    <property type="entry name" value="UPF0585 PROTEIN CG18661"/>
    <property type="match status" value="1"/>
</dbReference>
<evidence type="ECO:0000313" key="2">
    <source>
        <dbReference type="Proteomes" id="UP000000557"/>
    </source>
</evidence>
<dbReference type="InterPro" id="IPR010342">
    <property type="entry name" value="DUF938"/>
</dbReference>
<dbReference type="EnsemblBacteria" id="BAC91814">
    <property type="protein sequence ID" value="BAC91814"/>
    <property type="gene ID" value="BAC91814"/>
</dbReference>
<sequence length="203" mass="21751">MPDPQARLYAPATERNRAPILTVLQTVLPEEGTVLEVASGTGQHVAFFAAHFPALIWQPSDPEPLHLESIAAWCAEAGAANILPSIALDAAAKQWQVPRADAIVCINMIHIAPWQACLGLVAGAGRLLPEGGPLVLYGPFKRAGGHTAPSNEAFDQSLRAQDRTWGVRDLEGVEQAAEAQGLFLEQVIPMPANNFSLILRKRG</sequence>
<accession>Q7NEK6</accession>
<keyword evidence="2" id="KW-1185">Reference proteome</keyword>